<proteinExistence type="predicted"/>
<name>A0ACA9MLD3_9GLOM</name>
<feature type="non-terminal residue" evidence="1">
    <location>
        <position position="225"/>
    </location>
</feature>
<keyword evidence="2" id="KW-1185">Reference proteome</keyword>
<sequence>MIPKIKELIFNLADSSSLNSNEYLDDDDNDNIYESEENILLIEIDNNDIISDITKKNISIKNPLNTIEVLKKVKDNIYDALLFYWDVPNDSGIIASLLDPRYKELDFLEIDEKKYIIQKLRNELEINNTSPVDISSNLTTFSDTEFSLRSQKEYRQYHQMKHKKQVNQSAPTIVNDEISNYLAMPIALENENSLDWWQARVAVFPKLLQLARKYLGISVSFVSSE</sequence>
<evidence type="ECO:0000313" key="2">
    <source>
        <dbReference type="Proteomes" id="UP000789860"/>
    </source>
</evidence>
<protein>
    <submittedName>
        <fullName evidence="1">658_t:CDS:1</fullName>
    </submittedName>
</protein>
<organism evidence="1 2">
    <name type="scientific">Scutellospora calospora</name>
    <dbReference type="NCBI Taxonomy" id="85575"/>
    <lineage>
        <taxon>Eukaryota</taxon>
        <taxon>Fungi</taxon>
        <taxon>Fungi incertae sedis</taxon>
        <taxon>Mucoromycota</taxon>
        <taxon>Glomeromycotina</taxon>
        <taxon>Glomeromycetes</taxon>
        <taxon>Diversisporales</taxon>
        <taxon>Gigasporaceae</taxon>
        <taxon>Scutellospora</taxon>
    </lineage>
</organism>
<gene>
    <name evidence="1" type="ORF">SCALOS_LOCUS6692</name>
</gene>
<evidence type="ECO:0000313" key="1">
    <source>
        <dbReference type="EMBL" id="CAG8594274.1"/>
    </source>
</evidence>
<dbReference type="EMBL" id="CAJVPM010013331">
    <property type="protein sequence ID" value="CAG8594274.1"/>
    <property type="molecule type" value="Genomic_DNA"/>
</dbReference>
<reference evidence="1" key="1">
    <citation type="submission" date="2021-06" db="EMBL/GenBank/DDBJ databases">
        <authorList>
            <person name="Kallberg Y."/>
            <person name="Tangrot J."/>
            <person name="Rosling A."/>
        </authorList>
    </citation>
    <scope>NUCLEOTIDE SEQUENCE</scope>
    <source>
        <strain evidence="1">AU212A</strain>
    </source>
</reference>
<accession>A0ACA9MLD3</accession>
<comment type="caution">
    <text evidence="1">The sequence shown here is derived from an EMBL/GenBank/DDBJ whole genome shotgun (WGS) entry which is preliminary data.</text>
</comment>
<dbReference type="Proteomes" id="UP000789860">
    <property type="component" value="Unassembled WGS sequence"/>
</dbReference>